<keyword evidence="2" id="KW-0804">Transcription</keyword>
<dbReference type="Proteomes" id="UP001432027">
    <property type="component" value="Unassembled WGS sequence"/>
</dbReference>
<name>A0AAV5TUI2_9BILA</name>
<evidence type="ECO:0000256" key="3">
    <source>
        <dbReference type="ARBA" id="ARBA00023170"/>
    </source>
</evidence>
<dbReference type="AlphaFoldDB" id="A0AAV5TUI2"/>
<evidence type="ECO:0000256" key="1">
    <source>
        <dbReference type="ARBA" id="ARBA00023015"/>
    </source>
</evidence>
<feature type="non-terminal residue" evidence="5">
    <location>
        <position position="118"/>
    </location>
</feature>
<evidence type="ECO:0000259" key="4">
    <source>
        <dbReference type="Pfam" id="PF00104"/>
    </source>
</evidence>
<dbReference type="EMBL" id="BTSX01000005">
    <property type="protein sequence ID" value="GMS97935.1"/>
    <property type="molecule type" value="Genomic_DNA"/>
</dbReference>
<reference evidence="5" key="1">
    <citation type="submission" date="2023-10" db="EMBL/GenBank/DDBJ databases">
        <title>Genome assembly of Pristionchus species.</title>
        <authorList>
            <person name="Yoshida K."/>
            <person name="Sommer R.J."/>
        </authorList>
    </citation>
    <scope>NUCLEOTIDE SEQUENCE</scope>
    <source>
        <strain evidence="5">RS0144</strain>
    </source>
</reference>
<dbReference type="InterPro" id="IPR000536">
    <property type="entry name" value="Nucl_hrmn_rcpt_lig-bd"/>
</dbReference>
<keyword evidence="6" id="KW-1185">Reference proteome</keyword>
<proteinExistence type="predicted"/>
<evidence type="ECO:0000256" key="2">
    <source>
        <dbReference type="ARBA" id="ARBA00023163"/>
    </source>
</evidence>
<evidence type="ECO:0000313" key="5">
    <source>
        <dbReference type="EMBL" id="GMS97935.1"/>
    </source>
</evidence>
<feature type="non-terminal residue" evidence="5">
    <location>
        <position position="1"/>
    </location>
</feature>
<keyword evidence="1" id="KW-0805">Transcription regulation</keyword>
<gene>
    <name evidence="5" type="ORF">PENTCL1PPCAC_20110</name>
</gene>
<evidence type="ECO:0000313" key="6">
    <source>
        <dbReference type="Proteomes" id="UP001432027"/>
    </source>
</evidence>
<feature type="domain" description="NR LBD" evidence="4">
    <location>
        <begin position="2"/>
        <end position="82"/>
    </location>
</feature>
<dbReference type="InterPro" id="IPR035500">
    <property type="entry name" value="NHR-like_dom_sf"/>
</dbReference>
<keyword evidence="3" id="KW-0675">Receptor</keyword>
<sequence>QYLQETLDTLANCCTDLVETTACKALALFCPDTPGLTSSEAVSKMRERVASGLEEYCGGKRGEEEKDRMATFHSMVSTLRSALKPDEIATAVLGEACKLNEVFLEVFSTPASLLSTPT</sequence>
<dbReference type="SUPFAM" id="SSF48508">
    <property type="entry name" value="Nuclear receptor ligand-binding domain"/>
    <property type="match status" value="1"/>
</dbReference>
<dbReference type="Gene3D" id="1.10.565.10">
    <property type="entry name" value="Retinoid X Receptor"/>
    <property type="match status" value="1"/>
</dbReference>
<protein>
    <recommendedName>
        <fullName evidence="4">NR LBD domain-containing protein</fullName>
    </recommendedName>
</protein>
<dbReference type="Pfam" id="PF00104">
    <property type="entry name" value="Hormone_recep"/>
    <property type="match status" value="1"/>
</dbReference>
<organism evidence="5 6">
    <name type="scientific">Pristionchus entomophagus</name>
    <dbReference type="NCBI Taxonomy" id="358040"/>
    <lineage>
        <taxon>Eukaryota</taxon>
        <taxon>Metazoa</taxon>
        <taxon>Ecdysozoa</taxon>
        <taxon>Nematoda</taxon>
        <taxon>Chromadorea</taxon>
        <taxon>Rhabditida</taxon>
        <taxon>Rhabditina</taxon>
        <taxon>Diplogasteromorpha</taxon>
        <taxon>Diplogasteroidea</taxon>
        <taxon>Neodiplogasteridae</taxon>
        <taxon>Pristionchus</taxon>
    </lineage>
</organism>
<accession>A0AAV5TUI2</accession>
<comment type="caution">
    <text evidence="5">The sequence shown here is derived from an EMBL/GenBank/DDBJ whole genome shotgun (WGS) entry which is preliminary data.</text>
</comment>